<reference evidence="1" key="1">
    <citation type="submission" date="2017-12" db="EMBL/GenBank/DDBJ databases">
        <title>High-resolution comparative analysis of great ape genomes.</title>
        <authorList>
            <person name="Pollen A."/>
            <person name="Hastie A."/>
            <person name="Hormozdiari F."/>
            <person name="Dougherty M."/>
            <person name="Liu R."/>
            <person name="Chaisson M."/>
            <person name="Hoppe E."/>
            <person name="Hill C."/>
            <person name="Pang A."/>
            <person name="Hillier L."/>
            <person name="Baker C."/>
            <person name="Armstrong J."/>
            <person name="Shendure J."/>
            <person name="Paten B."/>
            <person name="Wilson R."/>
            <person name="Chao H."/>
            <person name="Schneider V."/>
            <person name="Ventura M."/>
            <person name="Kronenberg Z."/>
            <person name="Murali S."/>
            <person name="Gordon D."/>
            <person name="Cantsilieris S."/>
            <person name="Munson K."/>
            <person name="Nelson B."/>
            <person name="Raja A."/>
            <person name="Underwood J."/>
            <person name="Diekhans M."/>
            <person name="Fiddes I."/>
            <person name="Haussler D."/>
            <person name="Eichler E."/>
        </authorList>
    </citation>
    <scope>NUCLEOTIDE SEQUENCE [LARGE SCALE GENOMIC DNA]</scope>
    <source>
        <strain evidence="1">Susie</strain>
    </source>
</reference>
<dbReference type="AlphaFoldDB" id="A0A2J8WFJ4"/>
<name>A0A2J8WFJ4_PONAB</name>
<dbReference type="EMBL" id="NDHI03003391">
    <property type="protein sequence ID" value="PNJ68544.1"/>
    <property type="molecule type" value="Genomic_DNA"/>
</dbReference>
<accession>A0A2J8WFJ4</accession>
<sequence>DNSLSVRKGFCEAPGNRTQSGNHPEDWPVYQQLLGMLLSICLCRHVHSEDYSKVPKY</sequence>
<evidence type="ECO:0000313" key="1">
    <source>
        <dbReference type="EMBL" id="PNJ68544.1"/>
    </source>
</evidence>
<comment type="caution">
    <text evidence="1">The sequence shown here is derived from an EMBL/GenBank/DDBJ whole genome shotgun (WGS) entry which is preliminary data.</text>
</comment>
<organism evidence="1">
    <name type="scientific">Pongo abelii</name>
    <name type="common">Sumatran orangutan</name>
    <name type="synonym">Pongo pygmaeus abelii</name>
    <dbReference type="NCBI Taxonomy" id="9601"/>
    <lineage>
        <taxon>Eukaryota</taxon>
        <taxon>Metazoa</taxon>
        <taxon>Chordata</taxon>
        <taxon>Craniata</taxon>
        <taxon>Vertebrata</taxon>
        <taxon>Euteleostomi</taxon>
        <taxon>Mammalia</taxon>
        <taxon>Eutheria</taxon>
        <taxon>Euarchontoglires</taxon>
        <taxon>Primates</taxon>
        <taxon>Haplorrhini</taxon>
        <taxon>Catarrhini</taxon>
        <taxon>Hominidae</taxon>
        <taxon>Pongo</taxon>
    </lineage>
</organism>
<feature type="non-terminal residue" evidence="1">
    <location>
        <position position="1"/>
    </location>
</feature>
<protein>
    <submittedName>
        <fullName evidence="1">CD82 isoform 2</fullName>
    </submittedName>
</protein>
<gene>
    <name evidence="1" type="ORF">CR201_G0010986</name>
</gene>
<proteinExistence type="predicted"/>